<evidence type="ECO:0000313" key="2">
    <source>
        <dbReference type="EMBL" id="RQH01779.1"/>
    </source>
</evidence>
<comment type="caution">
    <text evidence="2">The sequence shown here is derived from an EMBL/GenBank/DDBJ whole genome shotgun (WGS) entry which is preliminary data.</text>
</comment>
<keyword evidence="3" id="KW-1185">Reference proteome</keyword>
<organism evidence="2 3">
    <name type="scientific">Natrarchaeobius chitinivorans</name>
    <dbReference type="NCBI Taxonomy" id="1679083"/>
    <lineage>
        <taxon>Archaea</taxon>
        <taxon>Methanobacteriati</taxon>
        <taxon>Methanobacteriota</taxon>
        <taxon>Stenosarchaea group</taxon>
        <taxon>Halobacteria</taxon>
        <taxon>Halobacteriales</taxon>
        <taxon>Natrialbaceae</taxon>
        <taxon>Natrarchaeobius</taxon>
    </lineage>
</organism>
<proteinExistence type="predicted"/>
<dbReference type="EMBL" id="REFZ01000003">
    <property type="protein sequence ID" value="RQH01779.1"/>
    <property type="molecule type" value="Genomic_DNA"/>
</dbReference>
<gene>
    <name evidence="2" type="ORF">EA472_05505</name>
</gene>
<evidence type="ECO:0000259" key="1">
    <source>
        <dbReference type="Pfam" id="PF24351"/>
    </source>
</evidence>
<evidence type="ECO:0000313" key="3">
    <source>
        <dbReference type="Proteomes" id="UP000281431"/>
    </source>
</evidence>
<dbReference type="OrthoDB" id="186853at2157"/>
<sequence>MNEPTPSTAETPADPRTVPRSTLCAFVRRRGGVDVCTLYPPTVVTPDRSDAWIRATGDGFRSLEECR</sequence>
<protein>
    <recommendedName>
        <fullName evidence="1">DUF7511 domain-containing protein</fullName>
    </recommendedName>
</protein>
<dbReference type="Pfam" id="PF24351">
    <property type="entry name" value="DUF7511"/>
    <property type="match status" value="1"/>
</dbReference>
<dbReference type="Proteomes" id="UP000281431">
    <property type="component" value="Unassembled WGS sequence"/>
</dbReference>
<reference evidence="2 3" key="1">
    <citation type="submission" date="2018-10" db="EMBL/GenBank/DDBJ databases">
        <title>Natrarchaeobius chitinivorans gen. nov., sp. nov., and Natrarchaeobius haloalkaliphilus sp. nov., alkaliphilic, chitin-utilizing haloarchaea from hypersaline alkaline lakes.</title>
        <authorList>
            <person name="Sorokin D.Y."/>
            <person name="Elcheninov A.G."/>
            <person name="Kostrikina N.A."/>
            <person name="Bale N.J."/>
            <person name="Sinninghe Damste J.S."/>
            <person name="Khijniak T.V."/>
            <person name="Kublanov I.V."/>
            <person name="Toshchakov S.V."/>
        </authorList>
    </citation>
    <scope>NUCLEOTIDE SEQUENCE [LARGE SCALE GENOMIC DNA]</scope>
    <source>
        <strain evidence="2 3">AArcht7</strain>
    </source>
</reference>
<dbReference type="AlphaFoldDB" id="A0A3N6MD45"/>
<feature type="domain" description="DUF7511" evidence="1">
    <location>
        <begin position="25"/>
        <end position="67"/>
    </location>
</feature>
<accession>A0A3N6MD45</accession>
<name>A0A3N6MD45_NATCH</name>
<dbReference type="InterPro" id="IPR055933">
    <property type="entry name" value="DUF7511"/>
</dbReference>